<dbReference type="GO" id="GO:0005886">
    <property type="term" value="C:plasma membrane"/>
    <property type="evidence" value="ECO:0007669"/>
    <property type="project" value="InterPro"/>
</dbReference>
<dbReference type="InterPro" id="IPR026265">
    <property type="entry name" value="LptC"/>
</dbReference>
<dbReference type="GO" id="GO:0015221">
    <property type="term" value="F:lipopolysaccharide transmembrane transporter activity"/>
    <property type="evidence" value="ECO:0007669"/>
    <property type="project" value="InterPro"/>
</dbReference>
<feature type="transmembrane region" description="Helical" evidence="1">
    <location>
        <begin position="5"/>
        <end position="22"/>
    </location>
</feature>
<keyword evidence="1" id="KW-1133">Transmembrane helix</keyword>
<evidence type="ECO:0000313" key="2">
    <source>
        <dbReference type="EMBL" id="OBX60814.1"/>
    </source>
</evidence>
<dbReference type="InterPro" id="IPR010664">
    <property type="entry name" value="LipoPS_assembly_LptC-rel"/>
</dbReference>
<reference evidence="2 3" key="1">
    <citation type="submission" date="2016-06" db="EMBL/GenBank/DDBJ databases">
        <title>Draft genome of Moraxella lacunata CCUG 57757A.</title>
        <authorList>
            <person name="Salva-Serra F."/>
            <person name="Engstrom-Jakobsson H."/>
            <person name="Thorell K."/>
            <person name="Gonzales-Siles L."/>
            <person name="Karlsson R."/>
            <person name="Boulund F."/>
            <person name="Engstrand L."/>
            <person name="Kristiansson E."/>
            <person name="Moore E."/>
        </authorList>
    </citation>
    <scope>NUCLEOTIDE SEQUENCE [LARGE SCALE GENOMIC DNA]</scope>
    <source>
        <strain evidence="2 3">CCUG 57757A</strain>
    </source>
</reference>
<keyword evidence="1" id="KW-0472">Membrane</keyword>
<dbReference type="Proteomes" id="UP000092607">
    <property type="component" value="Unassembled WGS sequence"/>
</dbReference>
<keyword evidence="1" id="KW-0812">Transmembrane</keyword>
<dbReference type="AlphaFoldDB" id="A0A1B8PXR6"/>
<evidence type="ECO:0000313" key="3">
    <source>
        <dbReference type="Proteomes" id="UP000092607"/>
    </source>
</evidence>
<dbReference type="Pfam" id="PF06835">
    <property type="entry name" value="LptC"/>
    <property type="match status" value="1"/>
</dbReference>
<dbReference type="OrthoDB" id="6647620at2"/>
<dbReference type="EMBL" id="LZMS01000083">
    <property type="protein sequence ID" value="OBX60814.1"/>
    <property type="molecule type" value="Genomic_DNA"/>
</dbReference>
<comment type="caution">
    <text evidence="2">The sequence shown here is derived from an EMBL/GenBank/DDBJ whole genome shotgun (WGS) entry which is preliminary data.</text>
</comment>
<proteinExistence type="predicted"/>
<sequence length="191" mass="21396">MNLKIISVLGVMALMVGVWFFYKEDVKIEPTVPSAPTVFYEVTEIKAVQTNPKTGEIEYTLMADSLIKNSAGMDEMRNVKMDWTPPNGQSHYLEANLAILEQTTGDLLLQEGFVLVRQGDDTKPKMTIKGDLLTANTKQYQVASNKPISITQGADSFIAQGFTGDLQTGEYEFYHIQMEFTPPKRVDKSLF</sequence>
<accession>A0A1B8PXR6</accession>
<gene>
    <name evidence="2" type="ORF">A9309_00695</name>
</gene>
<dbReference type="NCBIfam" id="TIGR04409">
    <property type="entry name" value="LptC_YrbK"/>
    <property type="match status" value="1"/>
</dbReference>
<dbReference type="Gene3D" id="2.60.450.10">
    <property type="entry name" value="Lipopolysaccharide (LPS) transport protein A like domain"/>
    <property type="match status" value="1"/>
</dbReference>
<protein>
    <submittedName>
        <fullName evidence="2">LPS export ABC transporter periplasmic protein LptC</fullName>
    </submittedName>
</protein>
<name>A0A1B8PXR6_MORLA</name>
<dbReference type="RefSeq" id="WP_065255754.1">
    <property type="nucleotide sequence ID" value="NZ_JARDJM010000009.1"/>
</dbReference>
<organism evidence="2 3">
    <name type="scientific">Moraxella lacunata</name>
    <dbReference type="NCBI Taxonomy" id="477"/>
    <lineage>
        <taxon>Bacteria</taxon>
        <taxon>Pseudomonadati</taxon>
        <taxon>Pseudomonadota</taxon>
        <taxon>Gammaproteobacteria</taxon>
        <taxon>Moraxellales</taxon>
        <taxon>Moraxellaceae</taxon>
        <taxon>Moraxella</taxon>
    </lineage>
</organism>
<evidence type="ECO:0000256" key="1">
    <source>
        <dbReference type="SAM" id="Phobius"/>
    </source>
</evidence>